<gene>
    <name evidence="4" type="ORF">H8E23_16455</name>
</gene>
<keyword evidence="2" id="KW-0472">Membrane</keyword>
<feature type="domain" description="Protein kinase" evidence="3">
    <location>
        <begin position="135"/>
        <end position="464"/>
    </location>
</feature>
<sequence>MLSIRKIGVVGRTYRHLNRYRQILGIFFKYGFGNLIELLKIDQYIEVGLQLISRNRRDRLEKHSGAQRVRMAIEELGPTYVKLGQILSARPDLVPAQYIKELSKLQDKVPPVDFSEISKVIKAEFNSPLEELFEFFDQTPFASASIGQVHRARLPDGETVAVKVQRPGIKKIIEVDLEIMLHLATLMEHNIEEMALYRPVKIVEEFARTLEKEIDYTLEATNMERFSRNFLNDPTIYIPKVFRDITSERVLTMELVEGIKISEIDRIDAAGYDRKLITVRGADFYLKQVFDFGFFHADPHPGNIFVLPDNVICLLDFGMTDSVDRQTREDFVDLIDSVVRQHESRATQVLLRLTSWDYEPDIRLLEKDISDFMGQHLYKSLKDIEIGKLLNHLLELISRHRLMIPPDIFLMMKTLTTIEGVALMLDPDFDLVSQTAPFIERIKLAKFYPRRIAGDIIKLGSDMLQFAQQFPKDMSEIMRLIRQQKLSVQIEHKGFETMLAKHDQISNRISFSIIIAALIIGSALIVISAIPPLFYGISLIGIIGFLAAAIMGVWLLIAILRKGRL</sequence>
<dbReference type="Proteomes" id="UP000603434">
    <property type="component" value="Unassembled WGS sequence"/>
</dbReference>
<feature type="transmembrane region" description="Helical" evidence="2">
    <location>
        <begin position="536"/>
        <end position="560"/>
    </location>
</feature>
<dbReference type="PANTHER" id="PTHR10566">
    <property type="entry name" value="CHAPERONE-ACTIVITY OF BC1 COMPLEX CABC1 -RELATED"/>
    <property type="match status" value="1"/>
</dbReference>
<evidence type="ECO:0000256" key="1">
    <source>
        <dbReference type="ARBA" id="ARBA00009670"/>
    </source>
</evidence>
<proteinExistence type="inferred from homology"/>
<feature type="transmembrane region" description="Helical" evidence="2">
    <location>
        <begin position="509"/>
        <end position="530"/>
    </location>
</feature>
<evidence type="ECO:0000259" key="3">
    <source>
        <dbReference type="PROSITE" id="PS50011"/>
    </source>
</evidence>
<dbReference type="GO" id="GO:0005524">
    <property type="term" value="F:ATP binding"/>
    <property type="evidence" value="ECO:0007669"/>
    <property type="project" value="InterPro"/>
</dbReference>
<dbReference type="CDD" id="cd05121">
    <property type="entry name" value="ABC1_ADCK3-like"/>
    <property type="match status" value="1"/>
</dbReference>
<dbReference type="InterPro" id="IPR004147">
    <property type="entry name" value="ABC1_dom"/>
</dbReference>
<protein>
    <submittedName>
        <fullName evidence="4">AarF/ABC1/UbiB kinase family protein</fullName>
    </submittedName>
</protein>
<dbReference type="InterPro" id="IPR000719">
    <property type="entry name" value="Prot_kinase_dom"/>
</dbReference>
<keyword evidence="4" id="KW-0808">Transferase</keyword>
<dbReference type="GO" id="GO:0004672">
    <property type="term" value="F:protein kinase activity"/>
    <property type="evidence" value="ECO:0007669"/>
    <property type="project" value="InterPro"/>
</dbReference>
<comment type="caution">
    <text evidence="4">The sequence shown here is derived from an EMBL/GenBank/DDBJ whole genome shotgun (WGS) entry which is preliminary data.</text>
</comment>
<keyword evidence="2" id="KW-0812">Transmembrane</keyword>
<reference evidence="4 5" key="1">
    <citation type="submission" date="2020-08" db="EMBL/GenBank/DDBJ databases">
        <title>Bridging the membrane lipid divide: bacteria of the FCB group superphylum have the potential to synthesize archaeal ether lipids.</title>
        <authorList>
            <person name="Villanueva L."/>
            <person name="Von Meijenfeldt F.A.B."/>
            <person name="Westbye A.B."/>
            <person name="Yadav S."/>
            <person name="Hopmans E.C."/>
            <person name="Dutilh B.E."/>
            <person name="Sinninghe Damste J.S."/>
        </authorList>
    </citation>
    <scope>NUCLEOTIDE SEQUENCE [LARGE SCALE GENOMIC DNA]</scope>
    <source>
        <strain evidence="4">NIOZ-UU30</strain>
    </source>
</reference>
<dbReference type="Pfam" id="PF03109">
    <property type="entry name" value="ABC1"/>
    <property type="match status" value="1"/>
</dbReference>
<keyword evidence="4" id="KW-0418">Kinase</keyword>
<comment type="similarity">
    <text evidence="1">Belongs to the protein kinase superfamily. ADCK protein kinase family.</text>
</comment>
<dbReference type="PROSITE" id="PS50011">
    <property type="entry name" value="PROTEIN_KINASE_DOM"/>
    <property type="match status" value="1"/>
</dbReference>
<evidence type="ECO:0000256" key="2">
    <source>
        <dbReference type="SAM" id="Phobius"/>
    </source>
</evidence>
<dbReference type="InterPro" id="IPR050154">
    <property type="entry name" value="UbiB_kinase"/>
</dbReference>
<dbReference type="PANTHER" id="PTHR10566:SF113">
    <property type="entry name" value="PROTEIN ACTIVITY OF BC1 COMPLEX KINASE 7, CHLOROPLASTIC"/>
    <property type="match status" value="1"/>
</dbReference>
<organism evidence="4 5">
    <name type="scientific">Candidatus Desulfatibia profunda</name>
    <dbReference type="NCBI Taxonomy" id="2841695"/>
    <lineage>
        <taxon>Bacteria</taxon>
        <taxon>Pseudomonadati</taxon>
        <taxon>Thermodesulfobacteriota</taxon>
        <taxon>Desulfobacteria</taxon>
        <taxon>Desulfobacterales</taxon>
        <taxon>Desulfobacterales incertae sedis</taxon>
        <taxon>Candidatus Desulfatibia</taxon>
    </lineage>
</organism>
<dbReference type="SUPFAM" id="SSF56112">
    <property type="entry name" value="Protein kinase-like (PK-like)"/>
    <property type="match status" value="1"/>
</dbReference>
<dbReference type="EMBL" id="JACNJH010000240">
    <property type="protein sequence ID" value="MBC8362977.1"/>
    <property type="molecule type" value="Genomic_DNA"/>
</dbReference>
<keyword evidence="2" id="KW-1133">Transmembrane helix</keyword>
<dbReference type="InterPro" id="IPR011009">
    <property type="entry name" value="Kinase-like_dom_sf"/>
</dbReference>
<evidence type="ECO:0000313" key="5">
    <source>
        <dbReference type="Proteomes" id="UP000603434"/>
    </source>
</evidence>
<evidence type="ECO:0000313" key="4">
    <source>
        <dbReference type="EMBL" id="MBC8362977.1"/>
    </source>
</evidence>
<name>A0A8J6TK13_9BACT</name>
<accession>A0A8J6TK13</accession>
<dbReference type="AlphaFoldDB" id="A0A8J6TK13"/>